<dbReference type="GO" id="GO:0000428">
    <property type="term" value="C:DNA-directed RNA polymerase complex"/>
    <property type="evidence" value="ECO:0007669"/>
    <property type="project" value="UniProtKB-KW"/>
</dbReference>
<name>A0A075W2P1_GALSU</name>
<dbReference type="KEGG" id="gsl:JL72_p026"/>
<accession>A0A075W2P1</accession>
<reference evidence="1" key="1">
    <citation type="journal article" date="2015" name="Genome Biol. Evol.">
        <title>Extreme features of the Galdieria sulphuraria organellar genomes: a consequence of polyextremophily?</title>
        <authorList>
            <person name="Jain K."/>
            <person name="Krause K."/>
            <person name="Grewe F."/>
            <person name="Nelson G.F."/>
            <person name="Weber A.P."/>
            <person name="Christensen A.C."/>
            <person name="Mower J.P."/>
        </authorList>
    </citation>
    <scope>NUCLEOTIDE SEQUENCE</scope>
    <source>
        <strain evidence="1">074W</strain>
    </source>
</reference>
<dbReference type="RefSeq" id="YP_009051181.1">
    <property type="nucleotide sequence ID" value="NC_024665.1"/>
</dbReference>
<dbReference type="AlphaFoldDB" id="A0A075W2P1"/>
<keyword evidence="1" id="KW-0240">DNA-directed RNA polymerase</keyword>
<protein>
    <submittedName>
        <fullName evidence="1">DNA-directed RNA polymerase omega chain</fullName>
    </submittedName>
</protein>
<proteinExistence type="predicted"/>
<keyword evidence="1" id="KW-0804">Transcription</keyword>
<gene>
    <name evidence="1" type="primary">rpoZ</name>
</gene>
<keyword evidence="1" id="KW-0934">Plastid</keyword>
<geneLocation type="plastid" evidence="1"/>
<organism evidence="1">
    <name type="scientific">Galdieria sulphuraria</name>
    <name type="common">Red alga</name>
    <dbReference type="NCBI Taxonomy" id="130081"/>
    <lineage>
        <taxon>Eukaryota</taxon>
        <taxon>Rhodophyta</taxon>
        <taxon>Bangiophyceae</taxon>
        <taxon>Galdieriales</taxon>
        <taxon>Galdieriaceae</taxon>
        <taxon>Galdieria</taxon>
    </lineage>
</organism>
<dbReference type="GeneID" id="20005698"/>
<dbReference type="EMBL" id="KJ700459">
    <property type="protein sequence ID" value="AIG92623.1"/>
    <property type="molecule type" value="Genomic_DNA"/>
</dbReference>
<sequence length="66" mass="7829">MIIKSNNKQYNSEYILYKTETLIKTKYNIYYTTIEISNKAKQYGNGTSIENLYLKPILRAILEMNQ</sequence>
<evidence type="ECO:0000313" key="1">
    <source>
        <dbReference type="EMBL" id="AIG92623.1"/>
    </source>
</evidence>